<dbReference type="InterPro" id="IPR058625">
    <property type="entry name" value="MdtA-like_BSH"/>
</dbReference>
<dbReference type="Gene3D" id="2.40.420.20">
    <property type="match status" value="1"/>
</dbReference>
<dbReference type="GO" id="GO:0046677">
    <property type="term" value="P:response to antibiotic"/>
    <property type="evidence" value="ECO:0007669"/>
    <property type="project" value="TreeGrafter"/>
</dbReference>
<dbReference type="InterPro" id="IPR058626">
    <property type="entry name" value="MdtA-like_b-barrel"/>
</dbReference>
<dbReference type="RefSeq" id="WP_115079937.1">
    <property type="nucleotide sequence ID" value="NZ_CP022313.1"/>
</dbReference>
<dbReference type="Gene3D" id="1.10.287.470">
    <property type="entry name" value="Helix hairpin bin"/>
    <property type="match status" value="1"/>
</dbReference>
<reference evidence="9 10" key="1">
    <citation type="submission" date="2017-07" db="EMBL/GenBank/DDBJ databases">
        <title>Genome sequence of Pseudomonas NEP1.</title>
        <authorList>
            <person name="Nascimento F.X."/>
        </authorList>
    </citation>
    <scope>NUCLEOTIDE SEQUENCE [LARGE SCALE GENOMIC DNA]</scope>
    <source>
        <strain evidence="9 10">NEP1</strain>
    </source>
</reference>
<evidence type="ECO:0000313" key="9">
    <source>
        <dbReference type="EMBL" id="AXJ08090.1"/>
    </source>
</evidence>
<dbReference type="Pfam" id="PF25944">
    <property type="entry name" value="Beta-barrel_RND"/>
    <property type="match status" value="1"/>
</dbReference>
<dbReference type="Pfam" id="PF25917">
    <property type="entry name" value="BSH_RND"/>
    <property type="match status" value="1"/>
</dbReference>
<keyword evidence="3 4" id="KW-0175">Coiled coil</keyword>
<comment type="subcellular location">
    <subcellularLocation>
        <location evidence="1">Cell inner membrane</location>
        <topology evidence="1">Lipid-anchor</topology>
    </subcellularLocation>
</comment>
<feature type="domain" description="Multidrug resistance protein MdtA-like beta-barrel" evidence="7">
    <location>
        <begin position="222"/>
        <end position="302"/>
    </location>
</feature>
<evidence type="ECO:0000259" key="8">
    <source>
        <dbReference type="Pfam" id="PF25967"/>
    </source>
</evidence>
<evidence type="ECO:0000259" key="6">
    <source>
        <dbReference type="Pfam" id="PF25917"/>
    </source>
</evidence>
<dbReference type="InterPro" id="IPR058627">
    <property type="entry name" value="MdtA-like_C"/>
</dbReference>
<evidence type="ECO:0000256" key="2">
    <source>
        <dbReference type="ARBA" id="ARBA00009477"/>
    </source>
</evidence>
<name>A0A345V5T8_PSEFL</name>
<evidence type="ECO:0000313" key="10">
    <source>
        <dbReference type="Proteomes" id="UP000254535"/>
    </source>
</evidence>
<feature type="domain" description="Multidrug resistance protein MdtA-like barrel-sandwich hybrid" evidence="6">
    <location>
        <begin position="75"/>
        <end position="216"/>
    </location>
</feature>
<feature type="domain" description="Multidrug resistance protein MdtA-like alpha-helical hairpin" evidence="5">
    <location>
        <begin position="115"/>
        <end position="184"/>
    </location>
</feature>
<evidence type="ECO:0000256" key="4">
    <source>
        <dbReference type="SAM" id="Coils"/>
    </source>
</evidence>
<evidence type="ECO:0000259" key="7">
    <source>
        <dbReference type="Pfam" id="PF25944"/>
    </source>
</evidence>
<dbReference type="GO" id="GO:0022857">
    <property type="term" value="F:transmembrane transporter activity"/>
    <property type="evidence" value="ECO:0007669"/>
    <property type="project" value="InterPro"/>
</dbReference>
<accession>A0A345V5T8</accession>
<feature type="domain" description="Multidrug resistance protein MdtA-like C-terminal permuted SH3" evidence="8">
    <location>
        <begin position="309"/>
        <end position="369"/>
    </location>
</feature>
<dbReference type="Gene3D" id="2.40.30.170">
    <property type="match status" value="1"/>
</dbReference>
<dbReference type="PANTHER" id="PTHR30158:SF10">
    <property type="entry name" value="CATION EFFLUX PUMP"/>
    <property type="match status" value="1"/>
</dbReference>
<comment type="similarity">
    <text evidence="2">Belongs to the membrane fusion protein (MFP) (TC 8.A.1) family.</text>
</comment>
<dbReference type="AlphaFoldDB" id="A0A345V5T8"/>
<dbReference type="PANTHER" id="PTHR30158">
    <property type="entry name" value="ACRA/E-RELATED COMPONENT OF DRUG EFFLUX TRANSPORTER"/>
    <property type="match status" value="1"/>
</dbReference>
<dbReference type="NCBIfam" id="TIGR01730">
    <property type="entry name" value="RND_mfp"/>
    <property type="match status" value="1"/>
</dbReference>
<evidence type="ECO:0000256" key="3">
    <source>
        <dbReference type="ARBA" id="ARBA00023054"/>
    </source>
</evidence>
<dbReference type="Pfam" id="PF25876">
    <property type="entry name" value="HH_MFP_RND"/>
    <property type="match status" value="1"/>
</dbReference>
<gene>
    <name evidence="9" type="ORF">CFN16_11705</name>
</gene>
<dbReference type="InterPro" id="IPR006143">
    <property type="entry name" value="RND_pump_MFP"/>
</dbReference>
<organism evidence="9 10">
    <name type="scientific">Pseudomonas fluorescens</name>
    <dbReference type="NCBI Taxonomy" id="294"/>
    <lineage>
        <taxon>Bacteria</taxon>
        <taxon>Pseudomonadati</taxon>
        <taxon>Pseudomonadota</taxon>
        <taxon>Gammaproteobacteria</taxon>
        <taxon>Pseudomonadales</taxon>
        <taxon>Pseudomonadaceae</taxon>
        <taxon>Pseudomonas</taxon>
    </lineage>
</organism>
<evidence type="ECO:0000259" key="5">
    <source>
        <dbReference type="Pfam" id="PF25876"/>
    </source>
</evidence>
<dbReference type="Pfam" id="PF25967">
    <property type="entry name" value="RND-MFP_C"/>
    <property type="match status" value="1"/>
</dbReference>
<dbReference type="Gene3D" id="2.40.50.100">
    <property type="match status" value="1"/>
</dbReference>
<dbReference type="FunFam" id="2.40.420.20:FF:000001">
    <property type="entry name" value="Efflux RND transporter periplasmic adaptor subunit"/>
    <property type="match status" value="1"/>
</dbReference>
<feature type="coiled-coil region" evidence="4">
    <location>
        <begin position="153"/>
        <end position="180"/>
    </location>
</feature>
<proteinExistence type="inferred from homology"/>
<protein>
    <submittedName>
        <fullName evidence="9">Efflux transporter periplasmic adaptor subunit</fullName>
    </submittedName>
</protein>
<sequence length="394" mass="41557">MLASRKSVSVALGALFIVVCAAGVPFAQRHKGAFISSAEAASAPAPVVDVSVAVVVSQPITEWQSYSGRLEAIDEVAIRPLVGGTIVGVHFRDGSLVKRGELLFSIDPKPYQAELDRAAGVLAAAQSRAVFATADAARADRLIDANAISKRDRDEKHNALREAQAQVKTAQAALDSARINLGYTQIVAPVAGRVSRAELTLGNVVASGAAAPRLTTLVSVSPIYASFDVDEQTYLSYLSGASRLAVPVSLGLANESGYSRQGRIDSVDNQLDSRSGTIRVRARFDNANGVLLPGLYARIKVSGGQPHTAVMINDAAVGTDQTRKFVLTVDEQNRAQYREVVLGNLHDGLRVVLSGLKAGDRVIVNGMQRVRPQDSVNAQSVDMASLAPSIKPAA</sequence>
<dbReference type="EMBL" id="CP022313">
    <property type="protein sequence ID" value="AXJ08090.1"/>
    <property type="molecule type" value="Genomic_DNA"/>
</dbReference>
<dbReference type="SUPFAM" id="SSF111369">
    <property type="entry name" value="HlyD-like secretion proteins"/>
    <property type="match status" value="1"/>
</dbReference>
<dbReference type="Proteomes" id="UP000254535">
    <property type="component" value="Chromosome"/>
</dbReference>
<evidence type="ECO:0000256" key="1">
    <source>
        <dbReference type="ARBA" id="ARBA00004519"/>
    </source>
</evidence>
<dbReference type="InterPro" id="IPR058624">
    <property type="entry name" value="MdtA-like_HH"/>
</dbReference>
<dbReference type="GO" id="GO:0005886">
    <property type="term" value="C:plasma membrane"/>
    <property type="evidence" value="ECO:0007669"/>
    <property type="project" value="UniProtKB-SubCell"/>
</dbReference>